<proteinExistence type="predicted"/>
<keyword evidence="4 6" id="KW-1133">Transmembrane helix</keyword>
<feature type="transmembrane region" description="Helical" evidence="6">
    <location>
        <begin position="341"/>
        <end position="365"/>
    </location>
</feature>
<dbReference type="InterPro" id="IPR003838">
    <property type="entry name" value="ABC3_permease_C"/>
</dbReference>
<evidence type="ECO:0000256" key="4">
    <source>
        <dbReference type="ARBA" id="ARBA00022989"/>
    </source>
</evidence>
<dbReference type="Proteomes" id="UP000013523">
    <property type="component" value="Chromosome"/>
</dbReference>
<organism evidence="8 9">
    <name type="scientific">Clostridium pasteurianum BC1</name>
    <dbReference type="NCBI Taxonomy" id="86416"/>
    <lineage>
        <taxon>Bacteria</taxon>
        <taxon>Bacillati</taxon>
        <taxon>Bacillota</taxon>
        <taxon>Clostridia</taxon>
        <taxon>Eubacteriales</taxon>
        <taxon>Clostridiaceae</taxon>
        <taxon>Clostridium</taxon>
    </lineage>
</organism>
<comment type="subcellular location">
    <subcellularLocation>
        <location evidence="1">Cell membrane</location>
        <topology evidence="1">Multi-pass membrane protein</topology>
    </subcellularLocation>
</comment>
<evidence type="ECO:0000256" key="3">
    <source>
        <dbReference type="ARBA" id="ARBA00022692"/>
    </source>
</evidence>
<dbReference type="RefSeq" id="WP_015614311.1">
    <property type="nucleotide sequence ID" value="NC_021182.1"/>
</dbReference>
<dbReference type="OrthoDB" id="2011568at2"/>
<evidence type="ECO:0000256" key="6">
    <source>
        <dbReference type="SAM" id="Phobius"/>
    </source>
</evidence>
<evidence type="ECO:0000313" key="8">
    <source>
        <dbReference type="EMBL" id="AGK95987.1"/>
    </source>
</evidence>
<evidence type="ECO:0000313" key="9">
    <source>
        <dbReference type="Proteomes" id="UP000013523"/>
    </source>
</evidence>
<dbReference type="PATRIC" id="fig|86416.3.peg.964"/>
<evidence type="ECO:0000256" key="2">
    <source>
        <dbReference type="ARBA" id="ARBA00022475"/>
    </source>
</evidence>
<feature type="transmembrane region" description="Helical" evidence="6">
    <location>
        <begin position="651"/>
        <end position="672"/>
    </location>
</feature>
<keyword evidence="9" id="KW-1185">Reference proteome</keyword>
<feature type="transmembrane region" description="Helical" evidence="6">
    <location>
        <begin position="696"/>
        <end position="718"/>
    </location>
</feature>
<dbReference type="Pfam" id="PF02687">
    <property type="entry name" value="FtsX"/>
    <property type="match status" value="2"/>
</dbReference>
<feature type="transmembrane region" description="Helical" evidence="6">
    <location>
        <begin position="247"/>
        <end position="271"/>
    </location>
</feature>
<feature type="transmembrane region" description="Helical" evidence="6">
    <location>
        <begin position="413"/>
        <end position="434"/>
    </location>
</feature>
<evidence type="ECO:0000259" key="7">
    <source>
        <dbReference type="Pfam" id="PF02687"/>
    </source>
</evidence>
<reference evidence="8 9" key="1">
    <citation type="submission" date="2012-01" db="EMBL/GenBank/DDBJ databases">
        <title>Complete sequence of chromosome of Clostridium pasteurianum BC1.</title>
        <authorList>
            <consortium name="US DOE Joint Genome Institute"/>
            <person name="Lucas S."/>
            <person name="Han J."/>
            <person name="Lapidus A."/>
            <person name="Cheng J.-F."/>
            <person name="Goodwin L."/>
            <person name="Pitluck S."/>
            <person name="Peters L."/>
            <person name="Mikhailova N."/>
            <person name="Teshima H."/>
            <person name="Detter J.C."/>
            <person name="Han C."/>
            <person name="Tapia R."/>
            <person name="Land M."/>
            <person name="Hauser L."/>
            <person name="Kyrpides N."/>
            <person name="Ivanova N."/>
            <person name="Pagani I."/>
            <person name="Dunn J."/>
            <person name="Taghavi S."/>
            <person name="Francis A."/>
            <person name="van der Lelie D."/>
            <person name="Woyke T."/>
        </authorList>
    </citation>
    <scope>NUCLEOTIDE SEQUENCE [LARGE SCALE GENOMIC DNA]</scope>
    <source>
        <strain evidence="8 9">BC1</strain>
    </source>
</reference>
<sequence length="773" mass="86034">MWWKKLKKKKLQCFLIGILLFLSSLIFTSSLSMLTSIQGYVNEFYSNDKFYDLICYNANESSTKDVLQWGKSNSAIEDVKAIEAFTSGNDLYHKGKNLKLSMYDIMPIEDIKNLPFGLNKGDSSNNTICPKEGEVWITKLLADNYNIAIGDSLTFKTKTKDVTLKVTSLINDSLQPSPMIGIIILYINKNSAQDFSSFRKATFIFIDNKKGTNVANVEKDLTSAVKVGGFVADKDLLILGSTSTSSMIGGASTLASILVFIVSVLLIRFILWNNILKEYKSIGIYKALGFSKREILKFYIIGYSITAFIGSILGALCSIPILNYTASKILKYIGDFQDVNINFKVILATIILFPLVVIINLYFVIKRTNKISPVEALRTGVTSSREKLTKSLIKNTTFPLALAINDMFKYKKVTALITLTLTLSLSLVLLFGNFNVTMSQMKENTNIWLGLPKSNVTISAPSVTSAGALKEVLNEVKKDNRVKNYAYGSIMLTGVELDTKKYSIKSTIYNVFAMNSYNNDLGFTIIEGHNPENSKEVAVSLRILKEAGLSVGDYIELSINNKKASYLISGSYSSMMSNGYGIRILNSAVEKELPEFIGSEIFVNLKAGTDIEGFKKYINNRYSNLDASDIHPLLKYNIDSIPGTMLPMSNLLTVVFIAFCSITILNIIIMNIRDNRRNFGIMKALGFTTKEIRNRYLYRILILTLFSTIISILLNLTVARPMIAAVISNLDVLIISPITMLLLITAMVLLILVTTLICCTAIKNTKPTELMEE</sequence>
<dbReference type="HOGENOM" id="CLU_361594_0_0_9"/>
<keyword evidence="8" id="KW-0449">Lipoprotein</keyword>
<feature type="transmembrane region" description="Helical" evidence="6">
    <location>
        <begin position="298"/>
        <end position="321"/>
    </location>
</feature>
<keyword evidence="2" id="KW-1003">Cell membrane</keyword>
<gene>
    <name evidence="8" type="ORF">Clopa_0973</name>
</gene>
<dbReference type="AlphaFoldDB" id="R4JYT8"/>
<dbReference type="eggNOG" id="COG0577">
    <property type="taxonomic scope" value="Bacteria"/>
</dbReference>
<dbReference type="STRING" id="86416.Clopa_0973"/>
<dbReference type="GO" id="GO:0005886">
    <property type="term" value="C:plasma membrane"/>
    <property type="evidence" value="ECO:0007669"/>
    <property type="project" value="UniProtKB-SubCell"/>
</dbReference>
<feature type="transmembrane region" description="Helical" evidence="6">
    <location>
        <begin position="738"/>
        <end position="762"/>
    </location>
</feature>
<name>R4JYT8_CLOPA</name>
<dbReference type="PANTHER" id="PTHR30287">
    <property type="entry name" value="MEMBRANE COMPONENT OF PREDICTED ABC SUPERFAMILY METABOLITE UPTAKE TRANSPORTER"/>
    <property type="match status" value="1"/>
</dbReference>
<protein>
    <submittedName>
        <fullName evidence="8">ABC-type transport system, involved in lipoprotein release, permease component</fullName>
    </submittedName>
</protein>
<feature type="domain" description="ABC3 transporter permease C-terminal" evidence="7">
    <location>
        <begin position="651"/>
        <end position="762"/>
    </location>
</feature>
<accession>R4JYT8</accession>
<keyword evidence="3 6" id="KW-0812">Transmembrane</keyword>
<evidence type="ECO:0000256" key="5">
    <source>
        <dbReference type="ARBA" id="ARBA00023136"/>
    </source>
</evidence>
<dbReference type="PANTHER" id="PTHR30287:SF2">
    <property type="entry name" value="BLL1001 PROTEIN"/>
    <property type="match status" value="1"/>
</dbReference>
<dbReference type="EMBL" id="CP003261">
    <property type="protein sequence ID" value="AGK95987.1"/>
    <property type="molecule type" value="Genomic_DNA"/>
</dbReference>
<dbReference type="KEGG" id="cpas:Clopa_0973"/>
<keyword evidence="5 6" id="KW-0472">Membrane</keyword>
<evidence type="ECO:0000256" key="1">
    <source>
        <dbReference type="ARBA" id="ARBA00004651"/>
    </source>
</evidence>
<dbReference type="InterPro" id="IPR038766">
    <property type="entry name" value="Membrane_comp_ABC_pdt"/>
</dbReference>
<feature type="domain" description="ABC3 transporter permease C-terminal" evidence="7">
    <location>
        <begin position="254"/>
        <end position="373"/>
    </location>
</feature>